<organism evidence="5">
    <name type="scientific">Sarcoptes scabiei</name>
    <name type="common">Itch mite</name>
    <name type="synonym">Acarus scabiei</name>
    <dbReference type="NCBI Taxonomy" id="52283"/>
    <lineage>
        <taxon>Eukaryota</taxon>
        <taxon>Metazoa</taxon>
        <taxon>Ecdysozoa</taxon>
        <taxon>Arthropoda</taxon>
        <taxon>Chelicerata</taxon>
        <taxon>Arachnida</taxon>
        <taxon>Acari</taxon>
        <taxon>Acariformes</taxon>
        <taxon>Sarcoptiformes</taxon>
        <taxon>Astigmata</taxon>
        <taxon>Psoroptidia</taxon>
        <taxon>Sarcoptoidea</taxon>
        <taxon>Sarcoptidae</taxon>
        <taxon>Sarcoptinae</taxon>
        <taxon>Sarcoptes</taxon>
    </lineage>
</organism>
<accession>A0A834VCI1</accession>
<dbReference type="AlphaFoldDB" id="A0A834VCI1"/>
<dbReference type="Pfam" id="PF00171">
    <property type="entry name" value="Aldedh"/>
    <property type="match status" value="1"/>
</dbReference>
<dbReference type="FunFam" id="3.40.605.10:FF:000001">
    <property type="entry name" value="Aldehyde dehydrogenase 1"/>
    <property type="match status" value="1"/>
</dbReference>
<dbReference type="Proteomes" id="UP000070412">
    <property type="component" value="Unassembled WGS sequence"/>
</dbReference>
<keyword evidence="2" id="KW-0560">Oxidoreductase</keyword>
<keyword evidence="3" id="KW-0520">NAD</keyword>
<evidence type="ECO:0000313" key="5">
    <source>
        <dbReference type="EMBL" id="KAF7492522.1"/>
    </source>
</evidence>
<dbReference type="CDD" id="cd07093">
    <property type="entry name" value="ALDH_F8_HMSADH"/>
    <property type="match status" value="1"/>
</dbReference>
<reference evidence="7" key="1">
    <citation type="journal article" date="2020" name="PLoS Negl. Trop. Dis.">
        <title>High-quality nuclear genome for Sarcoptes scabiei-A critical resource for a neglected parasite.</title>
        <authorList>
            <person name="Korhonen P.K."/>
            <person name="Gasser R.B."/>
            <person name="Ma G."/>
            <person name="Wang T."/>
            <person name="Stroehlein A.J."/>
            <person name="Young N.D."/>
            <person name="Ang C.S."/>
            <person name="Fernando D.D."/>
            <person name="Lu H.C."/>
            <person name="Taylor S."/>
            <person name="Reynolds S.L."/>
            <person name="Mofiz E."/>
            <person name="Najaraj S.H."/>
            <person name="Gowda H."/>
            <person name="Madugundu A."/>
            <person name="Renuse S."/>
            <person name="Holt D."/>
            <person name="Pandey A."/>
            <person name="Papenfuss A.T."/>
            <person name="Fischer K."/>
        </authorList>
    </citation>
    <scope>NUCLEOTIDE SEQUENCE [LARGE SCALE GENOMIC DNA]</scope>
</reference>
<dbReference type="SUPFAM" id="SSF53720">
    <property type="entry name" value="ALDH-like"/>
    <property type="match status" value="1"/>
</dbReference>
<dbReference type="EMBL" id="WVUK01000056">
    <property type="protein sequence ID" value="KAF7492522.1"/>
    <property type="molecule type" value="Genomic_DNA"/>
</dbReference>
<evidence type="ECO:0000313" key="6">
    <source>
        <dbReference type="EnsemblMetazoa" id="KAF7492522.1"/>
    </source>
</evidence>
<name>A0A834VCI1_SARSC</name>
<proteinExistence type="inferred from homology"/>
<evidence type="ECO:0000256" key="1">
    <source>
        <dbReference type="ARBA" id="ARBA00009986"/>
    </source>
</evidence>
<dbReference type="InterPro" id="IPR016161">
    <property type="entry name" value="Ald_DH/histidinol_DH"/>
</dbReference>
<dbReference type="InterPro" id="IPR016163">
    <property type="entry name" value="Ald_DH_C"/>
</dbReference>
<dbReference type="GO" id="GO:0016620">
    <property type="term" value="F:oxidoreductase activity, acting on the aldehyde or oxo group of donors, NAD or NADP as acceptor"/>
    <property type="evidence" value="ECO:0007669"/>
    <property type="project" value="InterPro"/>
</dbReference>
<evidence type="ECO:0000256" key="3">
    <source>
        <dbReference type="ARBA" id="ARBA00023027"/>
    </source>
</evidence>
<dbReference type="PANTHER" id="PTHR43720:SF2">
    <property type="entry name" value="2-AMINOMUCONIC SEMIALDEHYDE DEHYDROGENASE"/>
    <property type="match status" value="1"/>
</dbReference>
<reference evidence="5" key="2">
    <citation type="submission" date="2020-01" db="EMBL/GenBank/DDBJ databases">
        <authorList>
            <person name="Korhonen P.K.K."/>
            <person name="Guangxu M.G."/>
            <person name="Wang T.W."/>
            <person name="Stroehlein A.J.S."/>
            <person name="Young N.D."/>
            <person name="Ang C.-S.A."/>
            <person name="Fernando D.W.F."/>
            <person name="Lu H.L."/>
            <person name="Taylor S.T."/>
            <person name="Ehtesham M.E.M."/>
            <person name="Najaraj S.H.N."/>
            <person name="Harsha G.H.G."/>
            <person name="Madugundu A.M."/>
            <person name="Renuse S.R."/>
            <person name="Holt D.H."/>
            <person name="Pandey A.P."/>
            <person name="Papenfuss A.P."/>
            <person name="Gasser R.B.G."/>
            <person name="Fischer K.F."/>
        </authorList>
    </citation>
    <scope>NUCLEOTIDE SEQUENCE</scope>
    <source>
        <strain evidence="5">SSS_KF_BRIS2020</strain>
    </source>
</reference>
<evidence type="ECO:0000259" key="4">
    <source>
        <dbReference type="Pfam" id="PF00171"/>
    </source>
</evidence>
<dbReference type="PROSITE" id="PS00070">
    <property type="entry name" value="ALDEHYDE_DEHYDR_CYS"/>
    <property type="match status" value="1"/>
</dbReference>
<reference evidence="6" key="3">
    <citation type="submission" date="2022-06" db="UniProtKB">
        <authorList>
            <consortium name="EnsemblMetazoa"/>
        </authorList>
    </citation>
    <scope>IDENTIFICATION</scope>
</reference>
<comment type="similarity">
    <text evidence="1">Belongs to the aldehyde dehydrogenase family.</text>
</comment>
<dbReference type="PANTHER" id="PTHR43720">
    <property type="entry name" value="2-AMINOMUCONIC SEMIALDEHYDE DEHYDROGENASE"/>
    <property type="match status" value="1"/>
</dbReference>
<dbReference type="EnsemblMetazoa" id="SSS_2398s_mrna">
    <property type="protein sequence ID" value="KAF7492522.1"/>
    <property type="gene ID" value="SSS_2398"/>
</dbReference>
<sequence>MISSGNIDENILKINNFIDGKLVEPSSATRLIEKKNFFASFNPSNGEINAYINDSNENDVDDAVEAALKAFEKWSKTSIQYRAMILNRIASLIERDLDEFARLESEDQGKPLWQSLTIEIPRSILNFRHFANYLAYQTDATIIDDHHGHINYVHRHPVGVVGIITPWNLPLYLLTFKLAPAIAFGNTVVAKPSELTSSTAFRLCKTLIEADLPNGVINMVFGYGRSVGEAIVKHPSIRAISFTGSTETGKKIAINAAPLFKRTSLEMGGKNCAIIFDDFDFENDLSKVVKSVYFNGGQICLATSRLLIQRKIFDEFIAKFHVESEKIVIGDPFDSKTKLGPMVSKEHWDKIQKYIELARKNAKVIYIEPRIENKNQQGFFTGIAIIKEVDLESPLMREEIFGPVVCCVPFDNESDAISIANNTEYGLSATVWTASLDRMHRVSHKLHAGTVWGNCWLIRNLNMPFGGWKKSGIGHESSEDSREFFTEKKTICIEVKPK</sequence>
<evidence type="ECO:0000313" key="7">
    <source>
        <dbReference type="Proteomes" id="UP000070412"/>
    </source>
</evidence>
<dbReference type="InterPro" id="IPR015590">
    <property type="entry name" value="Aldehyde_DH_dom"/>
</dbReference>
<dbReference type="OrthoDB" id="310895at2759"/>
<evidence type="ECO:0000256" key="2">
    <source>
        <dbReference type="ARBA" id="ARBA00023002"/>
    </source>
</evidence>
<dbReference type="InterPro" id="IPR016162">
    <property type="entry name" value="Ald_DH_N"/>
</dbReference>
<dbReference type="FunFam" id="3.40.309.10:FF:000012">
    <property type="entry name" value="Betaine aldehyde dehydrogenase"/>
    <property type="match status" value="1"/>
</dbReference>
<feature type="domain" description="Aldehyde dehydrogenase" evidence="4">
    <location>
        <begin position="36"/>
        <end position="491"/>
    </location>
</feature>
<dbReference type="Gene3D" id="3.40.309.10">
    <property type="entry name" value="Aldehyde Dehydrogenase, Chain A, domain 2"/>
    <property type="match status" value="1"/>
</dbReference>
<dbReference type="InterPro" id="IPR016160">
    <property type="entry name" value="Ald_DH_CS_CYS"/>
</dbReference>
<dbReference type="Gene3D" id="3.40.605.10">
    <property type="entry name" value="Aldehyde Dehydrogenase, Chain A, domain 1"/>
    <property type="match status" value="1"/>
</dbReference>
<gene>
    <name evidence="5" type="ORF">SSS_2398</name>
</gene>
<keyword evidence="7" id="KW-1185">Reference proteome</keyword>
<protein>
    <submittedName>
        <fullName evidence="5">Aldehyde dehydrogenase family 8 member A1</fullName>
    </submittedName>
</protein>